<dbReference type="RefSeq" id="WP_146165056.1">
    <property type="nucleotide sequence ID" value="NZ_JBHEEX010000001.1"/>
</dbReference>
<dbReference type="GO" id="GO:0005886">
    <property type="term" value="C:plasma membrane"/>
    <property type="evidence" value="ECO:0007669"/>
    <property type="project" value="UniProtKB-SubCell"/>
</dbReference>
<reference evidence="8 9" key="1">
    <citation type="submission" date="2018-04" db="EMBL/GenBank/DDBJ databases">
        <title>Genomic Encyclopedia of Type Strains, Phase IV (KMG-IV): sequencing the most valuable type-strain genomes for metagenomic binning, comparative biology and taxonomic classification.</title>
        <authorList>
            <person name="Goeker M."/>
        </authorList>
    </citation>
    <scope>NUCLEOTIDE SEQUENCE [LARGE SCALE GENOMIC DNA]</scope>
    <source>
        <strain evidence="8 9">DSM 7138</strain>
    </source>
</reference>
<feature type="transmembrane region" description="Helical" evidence="7">
    <location>
        <begin position="20"/>
        <end position="38"/>
    </location>
</feature>
<feature type="transmembrane region" description="Helical" evidence="7">
    <location>
        <begin position="288"/>
        <end position="305"/>
    </location>
</feature>
<evidence type="ECO:0000256" key="1">
    <source>
        <dbReference type="ARBA" id="ARBA00004651"/>
    </source>
</evidence>
<sequence>MEGVRKQLSVGAMWTAGGRVVANLLGVVSMLALARLLSPADFGLVALATIVLSIISAITELSLSSALIQHKSPQREHYDTAWTLNMVRAAVIAVLLVGAGHPVAWAYQDDHLIGIFFALGGGALISGLVNPRLVDFRRRLSFHQEIFIDLISRVAGVVVSVAIALLLRSYWALVIGTLASQVVGVIMSYVLIPYLPRLSFAHWRNLFSFSGWVALSSGLNELNWRADQLALGAMLGAGPLGQYTVGDRLASLPVRESTAPIAGLLFPAFARLQDDPERLRHAFLRSQGLLVAAALPVGIGFALVAEPFISMVLGPTWSSAALVVQVLGAVFAISAFKMPVTPLAMGLGCTRSLFQLDLVFIFIRYPLIFAGLFLGGLPGLLFARCISAAIGILMYVFLAKRLTGVSARDQFLAGWRPIVAALVMAGCVWGVGLMLTGRPEALQLAIMILIGAIAYFGTSFVLWLSGGKPAGPEREALDLLQFVRRSIRVVRQS</sequence>
<keyword evidence="6 7" id="KW-0472">Membrane</keyword>
<proteinExistence type="inferred from homology"/>
<feature type="transmembrane region" description="Helical" evidence="7">
    <location>
        <begin position="356"/>
        <end position="375"/>
    </location>
</feature>
<accession>A0A2T5BFK0</accession>
<evidence type="ECO:0000256" key="7">
    <source>
        <dbReference type="SAM" id="Phobius"/>
    </source>
</evidence>
<keyword evidence="5 7" id="KW-1133">Transmembrane helix</keyword>
<evidence type="ECO:0000313" key="8">
    <source>
        <dbReference type="EMBL" id="PTM97754.1"/>
    </source>
</evidence>
<feature type="transmembrane region" description="Helical" evidence="7">
    <location>
        <begin position="317"/>
        <end position="336"/>
    </location>
</feature>
<organism evidence="8 9">
    <name type="scientific">Mycoplana dimorpha</name>
    <dbReference type="NCBI Taxonomy" id="28320"/>
    <lineage>
        <taxon>Bacteria</taxon>
        <taxon>Pseudomonadati</taxon>
        <taxon>Pseudomonadota</taxon>
        <taxon>Alphaproteobacteria</taxon>
        <taxon>Hyphomicrobiales</taxon>
        <taxon>Rhizobiaceae</taxon>
        <taxon>Mycoplana</taxon>
    </lineage>
</organism>
<comment type="caution">
    <text evidence="8">The sequence shown here is derived from an EMBL/GenBank/DDBJ whole genome shotgun (WGS) entry which is preliminary data.</text>
</comment>
<feature type="transmembrane region" description="Helical" evidence="7">
    <location>
        <begin position="44"/>
        <end position="68"/>
    </location>
</feature>
<evidence type="ECO:0000256" key="2">
    <source>
        <dbReference type="ARBA" id="ARBA00007430"/>
    </source>
</evidence>
<comment type="similarity">
    <text evidence="2">Belongs to the polysaccharide synthase family.</text>
</comment>
<dbReference type="AlphaFoldDB" id="A0A2T5BFK0"/>
<dbReference type="Pfam" id="PF13440">
    <property type="entry name" value="Polysacc_synt_3"/>
    <property type="match status" value="1"/>
</dbReference>
<name>A0A2T5BFK0_MYCDI</name>
<feature type="transmembrane region" description="Helical" evidence="7">
    <location>
        <begin position="441"/>
        <end position="464"/>
    </location>
</feature>
<feature type="transmembrane region" description="Helical" evidence="7">
    <location>
        <begin position="89"/>
        <end position="107"/>
    </location>
</feature>
<feature type="transmembrane region" description="Helical" evidence="7">
    <location>
        <begin position="146"/>
        <end position="167"/>
    </location>
</feature>
<protein>
    <submittedName>
        <fullName evidence="8">O-antigen/teichoic acid export membrane protein</fullName>
    </submittedName>
</protein>
<dbReference type="OrthoDB" id="7605542at2"/>
<dbReference type="Proteomes" id="UP000241247">
    <property type="component" value="Unassembled WGS sequence"/>
</dbReference>
<feature type="transmembrane region" description="Helical" evidence="7">
    <location>
        <begin position="381"/>
        <end position="399"/>
    </location>
</feature>
<keyword evidence="3" id="KW-1003">Cell membrane</keyword>
<comment type="subcellular location">
    <subcellularLocation>
        <location evidence="1">Cell membrane</location>
        <topology evidence="1">Multi-pass membrane protein</topology>
    </subcellularLocation>
</comment>
<keyword evidence="9" id="KW-1185">Reference proteome</keyword>
<feature type="transmembrane region" description="Helical" evidence="7">
    <location>
        <begin position="411"/>
        <end position="435"/>
    </location>
</feature>
<evidence type="ECO:0000256" key="3">
    <source>
        <dbReference type="ARBA" id="ARBA00022475"/>
    </source>
</evidence>
<dbReference type="InterPro" id="IPR050833">
    <property type="entry name" value="Poly_Biosynth_Transport"/>
</dbReference>
<dbReference type="CDD" id="cd13127">
    <property type="entry name" value="MATE_tuaB_like"/>
    <property type="match status" value="1"/>
</dbReference>
<evidence type="ECO:0000256" key="4">
    <source>
        <dbReference type="ARBA" id="ARBA00022692"/>
    </source>
</evidence>
<gene>
    <name evidence="8" type="ORF">C7449_102634</name>
</gene>
<evidence type="ECO:0000256" key="5">
    <source>
        <dbReference type="ARBA" id="ARBA00022989"/>
    </source>
</evidence>
<feature type="transmembrane region" description="Helical" evidence="7">
    <location>
        <begin position="113"/>
        <end position="134"/>
    </location>
</feature>
<dbReference type="EMBL" id="PZZZ01000002">
    <property type="protein sequence ID" value="PTM97754.1"/>
    <property type="molecule type" value="Genomic_DNA"/>
</dbReference>
<keyword evidence="4 7" id="KW-0812">Transmembrane</keyword>
<feature type="transmembrane region" description="Helical" evidence="7">
    <location>
        <begin position="173"/>
        <end position="195"/>
    </location>
</feature>
<dbReference type="PANTHER" id="PTHR30250:SF10">
    <property type="entry name" value="LIPOPOLYSACCHARIDE BIOSYNTHESIS PROTEIN WZXC"/>
    <property type="match status" value="1"/>
</dbReference>
<evidence type="ECO:0000313" key="9">
    <source>
        <dbReference type="Proteomes" id="UP000241247"/>
    </source>
</evidence>
<evidence type="ECO:0000256" key="6">
    <source>
        <dbReference type="ARBA" id="ARBA00023136"/>
    </source>
</evidence>
<dbReference type="PANTHER" id="PTHR30250">
    <property type="entry name" value="PST FAMILY PREDICTED COLANIC ACID TRANSPORTER"/>
    <property type="match status" value="1"/>
</dbReference>